<gene>
    <name evidence="2" type="ORF">GCM10009006_31750</name>
    <name evidence="3" type="ORF">NC662_18130</name>
</gene>
<reference evidence="2" key="2">
    <citation type="submission" date="2020-09" db="EMBL/GenBank/DDBJ databases">
        <authorList>
            <person name="Sun Q."/>
            <person name="Ohkuma M."/>
        </authorList>
    </citation>
    <scope>NUCLEOTIDE SEQUENCE</scope>
    <source>
        <strain evidence="2">JCM 15759</strain>
    </source>
</reference>
<sequence length="55" mass="5938">MEKREAELLGVQLPLVGLFLVVLFEGVFPYPTTGLVFGALGTAVFLTALLSDTWP</sequence>
<evidence type="ECO:0000256" key="1">
    <source>
        <dbReference type="SAM" id="Phobius"/>
    </source>
</evidence>
<evidence type="ECO:0000313" key="2">
    <source>
        <dbReference type="EMBL" id="GGM48165.1"/>
    </source>
</evidence>
<organism evidence="2 4">
    <name type="scientific">Haloarcula argentinensis</name>
    <dbReference type="NCBI Taxonomy" id="43776"/>
    <lineage>
        <taxon>Archaea</taxon>
        <taxon>Methanobacteriati</taxon>
        <taxon>Methanobacteriota</taxon>
        <taxon>Stenosarchaea group</taxon>
        <taxon>Halobacteria</taxon>
        <taxon>Halobacteriales</taxon>
        <taxon>Haloarculaceae</taxon>
        <taxon>Haloarcula</taxon>
    </lineage>
</organism>
<dbReference type="Proteomes" id="UP000656367">
    <property type="component" value="Unassembled WGS sequence"/>
</dbReference>
<feature type="transmembrane region" description="Helical" evidence="1">
    <location>
        <begin position="30"/>
        <end position="50"/>
    </location>
</feature>
<comment type="caution">
    <text evidence="2">The sequence shown here is derived from an EMBL/GenBank/DDBJ whole genome shotgun (WGS) entry which is preliminary data.</text>
</comment>
<protein>
    <submittedName>
        <fullName evidence="2">Uncharacterized protein</fullName>
    </submittedName>
</protein>
<dbReference type="AlphaFoldDB" id="A0A830FX12"/>
<dbReference type="EMBL" id="JAMQCP010000004">
    <property type="protein sequence ID" value="MDS0255634.1"/>
    <property type="molecule type" value="Genomic_DNA"/>
</dbReference>
<name>A0A830FX12_HALAR</name>
<keyword evidence="1" id="KW-0812">Transmembrane</keyword>
<keyword evidence="1" id="KW-0472">Membrane</keyword>
<dbReference type="Proteomes" id="UP001248536">
    <property type="component" value="Unassembled WGS sequence"/>
</dbReference>
<evidence type="ECO:0000313" key="4">
    <source>
        <dbReference type="Proteomes" id="UP000656367"/>
    </source>
</evidence>
<feature type="transmembrane region" description="Helical" evidence="1">
    <location>
        <begin position="7"/>
        <end position="24"/>
    </location>
</feature>
<keyword evidence="5" id="KW-1185">Reference proteome</keyword>
<evidence type="ECO:0000313" key="5">
    <source>
        <dbReference type="Proteomes" id="UP001248536"/>
    </source>
</evidence>
<reference evidence="3 5" key="3">
    <citation type="submission" date="2022-06" db="EMBL/GenBank/DDBJ databases">
        <title>Haloarcula sp. a new haloarchaeum isolate from saline soil.</title>
        <authorList>
            <person name="Strakova D."/>
            <person name="Galisteo C."/>
            <person name="Sanchez-Porro C."/>
            <person name="Ventosa A."/>
        </authorList>
    </citation>
    <scope>NUCLEOTIDE SEQUENCE [LARGE SCALE GENOMIC DNA]</scope>
    <source>
        <strain evidence="3 5">JCM 15760</strain>
    </source>
</reference>
<evidence type="ECO:0000313" key="3">
    <source>
        <dbReference type="EMBL" id="MDS0255634.1"/>
    </source>
</evidence>
<dbReference type="RefSeq" id="WP_160163373.1">
    <property type="nucleotide sequence ID" value="NZ_BAABDY010000007.1"/>
</dbReference>
<keyword evidence="1" id="KW-1133">Transmembrane helix</keyword>
<accession>A0A830FX12</accession>
<reference evidence="2" key="1">
    <citation type="journal article" date="2014" name="Int. J. Syst. Evol. Microbiol.">
        <title>Complete genome sequence of Corynebacterium casei LMG S-19264T (=DSM 44701T), isolated from a smear-ripened cheese.</title>
        <authorList>
            <consortium name="US DOE Joint Genome Institute (JGI-PGF)"/>
            <person name="Walter F."/>
            <person name="Albersmeier A."/>
            <person name="Kalinowski J."/>
            <person name="Ruckert C."/>
        </authorList>
    </citation>
    <scope>NUCLEOTIDE SEQUENCE</scope>
    <source>
        <strain evidence="2">JCM 15759</strain>
    </source>
</reference>
<proteinExistence type="predicted"/>
<dbReference type="EMBL" id="BMON01000003">
    <property type="protein sequence ID" value="GGM48165.1"/>
    <property type="molecule type" value="Genomic_DNA"/>
</dbReference>